<dbReference type="STRING" id="1035188.HMPREF9952_0785"/>
<accession>F9Q9T2</accession>
<dbReference type="AlphaFoldDB" id="F9Q9T2"/>
<dbReference type="RefSeq" id="WP_007242671.1">
    <property type="nucleotide sequence ID" value="NZ_AFUV01000014.1"/>
</dbReference>
<feature type="domain" description="IraD/Gp25-like" evidence="1">
    <location>
        <begin position="11"/>
        <end position="90"/>
    </location>
</feature>
<dbReference type="SUPFAM" id="SSF160719">
    <property type="entry name" value="gpW/gp25-like"/>
    <property type="match status" value="1"/>
</dbReference>
<sequence>MNRFTGGKITSETEHIKQSIADILLTPIGSRLQRRDYGSRIPELIDRPMNPILLLQLAASAVMALNKWEPRIIISQFKPQITSNGINCTIVCRTKDQNNIINYDDVWLGGKA</sequence>
<evidence type="ECO:0000313" key="3">
    <source>
        <dbReference type="Proteomes" id="UP000006235"/>
    </source>
</evidence>
<organism evidence="2 3">
    <name type="scientific">Haemophilus pittmaniae HK 85</name>
    <dbReference type="NCBI Taxonomy" id="1035188"/>
    <lineage>
        <taxon>Bacteria</taxon>
        <taxon>Pseudomonadati</taxon>
        <taxon>Pseudomonadota</taxon>
        <taxon>Gammaproteobacteria</taxon>
        <taxon>Pasteurellales</taxon>
        <taxon>Pasteurellaceae</taxon>
        <taxon>Haemophilus</taxon>
    </lineage>
</organism>
<comment type="caution">
    <text evidence="2">The sequence shown here is derived from an EMBL/GenBank/DDBJ whole genome shotgun (WGS) entry which is preliminary data.</text>
</comment>
<dbReference type="Pfam" id="PF04965">
    <property type="entry name" value="GPW_gp25"/>
    <property type="match status" value="1"/>
</dbReference>
<evidence type="ECO:0000313" key="2">
    <source>
        <dbReference type="EMBL" id="EGV05715.1"/>
    </source>
</evidence>
<evidence type="ECO:0000259" key="1">
    <source>
        <dbReference type="Pfam" id="PF04965"/>
    </source>
</evidence>
<dbReference type="Gene3D" id="3.10.450.40">
    <property type="match status" value="1"/>
</dbReference>
<gene>
    <name evidence="2" type="ORF">HMPREF9952_0785</name>
</gene>
<dbReference type="Proteomes" id="UP000006235">
    <property type="component" value="Unassembled WGS sequence"/>
</dbReference>
<proteinExistence type="predicted"/>
<name>F9Q9T2_9PAST</name>
<dbReference type="EMBL" id="AFUV01000014">
    <property type="protein sequence ID" value="EGV05715.1"/>
    <property type="molecule type" value="Genomic_DNA"/>
</dbReference>
<dbReference type="InterPro" id="IPR007048">
    <property type="entry name" value="IraD/Gp25-like"/>
</dbReference>
<reference evidence="2 3" key="1">
    <citation type="submission" date="2011-07" db="EMBL/GenBank/DDBJ databases">
        <authorList>
            <person name="Harkins D.M."/>
            <person name="Madupu R."/>
            <person name="Durkin A.S."/>
            <person name="Torralba M."/>
            <person name="Methe B."/>
            <person name="Sutton G.G."/>
            <person name="Nelson K.E."/>
        </authorList>
    </citation>
    <scope>NUCLEOTIDE SEQUENCE [LARGE SCALE GENOMIC DNA]</scope>
    <source>
        <strain evidence="2 3">HK 85</strain>
    </source>
</reference>
<protein>
    <submittedName>
        <fullName evidence="2">Putative lysozyme</fullName>
    </submittedName>
</protein>